<name>A0A3L8PVG4_9GAMM</name>
<gene>
    <name evidence="2" type="ORF">D5018_12725</name>
</gene>
<evidence type="ECO:0000256" key="1">
    <source>
        <dbReference type="SAM" id="Phobius"/>
    </source>
</evidence>
<feature type="transmembrane region" description="Helical" evidence="1">
    <location>
        <begin position="6"/>
        <end position="28"/>
    </location>
</feature>
<evidence type="ECO:0000313" key="3">
    <source>
        <dbReference type="Proteomes" id="UP000281474"/>
    </source>
</evidence>
<keyword evidence="1" id="KW-0472">Membrane</keyword>
<proteinExistence type="predicted"/>
<reference evidence="2 3" key="1">
    <citation type="submission" date="2018-09" db="EMBL/GenBank/DDBJ databases">
        <title>Phylogeny of the Shewanellaceae, and recommendation for two new genera, Pseudoshewanella and Parashewanella.</title>
        <authorList>
            <person name="Wang G."/>
        </authorList>
    </citation>
    <scope>NUCLEOTIDE SEQUENCE [LARGE SCALE GENOMIC DNA]</scope>
    <source>
        <strain evidence="2 3">C51</strain>
    </source>
</reference>
<dbReference type="RefSeq" id="WP_121839380.1">
    <property type="nucleotide sequence ID" value="NZ_ML014786.1"/>
</dbReference>
<dbReference type="Proteomes" id="UP000281474">
    <property type="component" value="Unassembled WGS sequence"/>
</dbReference>
<dbReference type="AlphaFoldDB" id="A0A3L8PVG4"/>
<comment type="caution">
    <text evidence="2">The sequence shown here is derived from an EMBL/GenBank/DDBJ whole genome shotgun (WGS) entry which is preliminary data.</text>
</comment>
<keyword evidence="3" id="KW-1185">Reference proteome</keyword>
<accession>A0A3L8PVG4</accession>
<protein>
    <submittedName>
        <fullName evidence="2">Uncharacterized protein</fullName>
    </submittedName>
</protein>
<sequence>MTLKSVLVYIIWIFNWISFGVFAGTIPLHMECPHTSSSNNTVFLFPKNLGLFFVNSDVIPSDIYGLEFKDPNSNITYAVSGMKYNIDFAVTLDKLVTDQQSNKE</sequence>
<keyword evidence="1" id="KW-0812">Transmembrane</keyword>
<dbReference type="EMBL" id="QZEI01000037">
    <property type="protein sequence ID" value="RLV59350.1"/>
    <property type="molecule type" value="Genomic_DNA"/>
</dbReference>
<organism evidence="2 3">
    <name type="scientific">Parashewanella curva</name>
    <dbReference type="NCBI Taxonomy" id="2338552"/>
    <lineage>
        <taxon>Bacteria</taxon>
        <taxon>Pseudomonadati</taxon>
        <taxon>Pseudomonadota</taxon>
        <taxon>Gammaproteobacteria</taxon>
        <taxon>Alteromonadales</taxon>
        <taxon>Shewanellaceae</taxon>
        <taxon>Parashewanella</taxon>
    </lineage>
</organism>
<evidence type="ECO:0000313" key="2">
    <source>
        <dbReference type="EMBL" id="RLV59350.1"/>
    </source>
</evidence>
<keyword evidence="1" id="KW-1133">Transmembrane helix</keyword>